<sequence length="156" mass="17188">MKKVSTSLLKSINWLLGGILALLGFSACNRIEYDMYGCPHSNYTIKGQVTNETNIPIPGIRICSPYGEDIPYADTLYTNNKGEFSYTFDGFSRRNEIPLLLTDIDGEENGGNFAPDSVSVSFKGAELTGGDGSWYLGEATKEVTIVLKKKKEENNK</sequence>
<evidence type="ECO:0000313" key="2">
    <source>
        <dbReference type="EMBL" id="RDU47909.1"/>
    </source>
</evidence>
<dbReference type="InterPro" id="IPR026403">
    <property type="entry name" value="Lipo_with_rSAM"/>
</dbReference>
<name>A0A3D8HA92_9BACT</name>
<gene>
    <name evidence="2" type="ORF">DWU89_17110</name>
    <name evidence="1" type="ORF">H8784_16710</name>
</gene>
<dbReference type="EMBL" id="JACRTI010000055">
    <property type="protein sequence ID" value="MBC8603356.1"/>
    <property type="molecule type" value="Genomic_DNA"/>
</dbReference>
<comment type="caution">
    <text evidence="2">The sequence shown here is derived from an EMBL/GenBank/DDBJ whole genome shotgun (WGS) entry which is preliminary data.</text>
</comment>
<accession>A0A3D8HA92</accession>
<evidence type="ECO:0000313" key="4">
    <source>
        <dbReference type="Proteomes" id="UP000629596"/>
    </source>
</evidence>
<keyword evidence="4" id="KW-1185">Reference proteome</keyword>
<dbReference type="AlphaFoldDB" id="A0A3D8HA92"/>
<dbReference type="NCBIfam" id="TIGR04134">
    <property type="entry name" value="lipo_with_rSAM"/>
    <property type="match status" value="1"/>
</dbReference>
<dbReference type="Proteomes" id="UP000256321">
    <property type="component" value="Unassembled WGS sequence"/>
</dbReference>
<dbReference type="RefSeq" id="WP_115500847.1">
    <property type="nucleotide sequence ID" value="NZ_JACRTI010000055.1"/>
</dbReference>
<dbReference type="EMBL" id="QREV01000055">
    <property type="protein sequence ID" value="RDU47909.1"/>
    <property type="molecule type" value="Genomic_DNA"/>
</dbReference>
<keyword evidence="1" id="KW-0449">Lipoprotein</keyword>
<evidence type="ECO:0000313" key="3">
    <source>
        <dbReference type="Proteomes" id="UP000256321"/>
    </source>
</evidence>
<protein>
    <submittedName>
        <fullName evidence="1">Radical SAM-associated putative lipoprotein</fullName>
    </submittedName>
</protein>
<reference evidence="2 3" key="1">
    <citation type="submission" date="2018-07" db="EMBL/GenBank/DDBJ databases">
        <title>Parabacteroides acidifaciens nov. sp., isolated from human feces.</title>
        <authorList>
            <person name="Wang Y.J."/>
        </authorList>
    </citation>
    <scope>NUCLEOTIDE SEQUENCE [LARGE SCALE GENOMIC DNA]</scope>
    <source>
        <strain evidence="2 3">426-9</strain>
    </source>
</reference>
<organism evidence="2 3">
    <name type="scientific">Parabacteroides acidifaciens</name>
    <dbReference type="NCBI Taxonomy" id="2290935"/>
    <lineage>
        <taxon>Bacteria</taxon>
        <taxon>Pseudomonadati</taxon>
        <taxon>Bacteroidota</taxon>
        <taxon>Bacteroidia</taxon>
        <taxon>Bacteroidales</taxon>
        <taxon>Tannerellaceae</taxon>
        <taxon>Parabacteroides</taxon>
    </lineage>
</organism>
<proteinExistence type="predicted"/>
<evidence type="ECO:0000313" key="1">
    <source>
        <dbReference type="EMBL" id="MBC8603356.1"/>
    </source>
</evidence>
<reference evidence="1 4" key="2">
    <citation type="submission" date="2020-08" db="EMBL/GenBank/DDBJ databases">
        <title>Genome public.</title>
        <authorList>
            <person name="Liu C."/>
            <person name="Sun Q."/>
        </authorList>
    </citation>
    <scope>NUCLEOTIDE SEQUENCE [LARGE SCALE GENOMIC DNA]</scope>
    <source>
        <strain evidence="1 4">426_9</strain>
    </source>
</reference>
<dbReference type="PROSITE" id="PS51257">
    <property type="entry name" value="PROKAR_LIPOPROTEIN"/>
    <property type="match status" value="1"/>
</dbReference>
<dbReference type="Proteomes" id="UP000629596">
    <property type="component" value="Unassembled WGS sequence"/>
</dbReference>